<dbReference type="Proteomes" id="UP001430679">
    <property type="component" value="Unassembled WGS sequence"/>
</dbReference>
<evidence type="ECO:0000313" key="1">
    <source>
        <dbReference type="EMBL" id="MCC9063590.1"/>
    </source>
</evidence>
<organism evidence="1 2">
    <name type="scientific">Flavobacterium piscisymbiosum</name>
    <dbReference type="NCBI Taxonomy" id="2893753"/>
    <lineage>
        <taxon>Bacteria</taxon>
        <taxon>Pseudomonadati</taxon>
        <taxon>Bacteroidota</taxon>
        <taxon>Flavobacteriia</taxon>
        <taxon>Flavobacteriales</taxon>
        <taxon>Flavobacteriaceae</taxon>
        <taxon>Flavobacterium</taxon>
    </lineage>
</organism>
<proteinExistence type="predicted"/>
<comment type="caution">
    <text evidence="1">The sequence shown here is derived from an EMBL/GenBank/DDBJ whole genome shotgun (WGS) entry which is preliminary data.</text>
</comment>
<accession>A0ABS8MFX7</accession>
<name>A0ABS8MFX7_9FLAO</name>
<keyword evidence="2" id="KW-1185">Reference proteome</keyword>
<dbReference type="EMBL" id="JAJJMM010000001">
    <property type="protein sequence ID" value="MCC9063590.1"/>
    <property type="molecule type" value="Genomic_DNA"/>
</dbReference>
<gene>
    <name evidence="1" type="ORF">LNP81_11385</name>
</gene>
<dbReference type="RefSeq" id="WP_230035895.1">
    <property type="nucleotide sequence ID" value="NZ_JAJJMM010000001.1"/>
</dbReference>
<evidence type="ECO:0000313" key="2">
    <source>
        <dbReference type="Proteomes" id="UP001430679"/>
    </source>
</evidence>
<reference evidence="1" key="1">
    <citation type="submission" date="2021-11" db="EMBL/GenBank/DDBJ databases">
        <title>Description of novel Flavobacterium species.</title>
        <authorList>
            <person name="Saticioglu I.B."/>
            <person name="Ay H."/>
            <person name="Altun S."/>
            <person name="Duman M."/>
        </authorList>
    </citation>
    <scope>NUCLEOTIDE SEQUENCE</scope>
    <source>
        <strain evidence="1">F-30</strain>
    </source>
</reference>
<protein>
    <submittedName>
        <fullName evidence="1">Uncharacterized protein</fullName>
    </submittedName>
</protein>
<sequence>MKIHEIKSKILYSGKPINSKKIMDPIMGRITPRARTLEEFQKHDDEIKTLIGNDIRKRR</sequence>